<evidence type="ECO:0000256" key="1">
    <source>
        <dbReference type="ARBA" id="ARBA00022448"/>
    </source>
</evidence>
<dbReference type="PANTHER" id="PTHR42939">
    <property type="entry name" value="ABC TRANSPORTER ATP-BINDING PROTEIN ALBC-RELATED"/>
    <property type="match status" value="1"/>
</dbReference>
<proteinExistence type="predicted"/>
<dbReference type="Pfam" id="PF00005">
    <property type="entry name" value="ABC_tran"/>
    <property type="match status" value="1"/>
</dbReference>
<organism evidence="5">
    <name type="scientific">uncultured bacterium</name>
    <name type="common">gcode 4</name>
    <dbReference type="NCBI Taxonomy" id="1234023"/>
    <lineage>
        <taxon>Bacteria</taxon>
        <taxon>environmental samples</taxon>
    </lineage>
</organism>
<accession>K1XIP2</accession>
<evidence type="ECO:0000259" key="4">
    <source>
        <dbReference type="Pfam" id="PF00005"/>
    </source>
</evidence>
<sequence length="97" mass="10552">MSNIETKNPAVCIENLDKYLDGNRVLFGINLSIAAGEVFGFLGPNGAGKTTTMKAILGLIRPDEGVISIFGDSTLSNETKEKIGFMPENTYLYKYLT</sequence>
<comment type="caution">
    <text evidence="5">The sequence shown here is derived from an EMBL/GenBank/DDBJ whole genome shotgun (WGS) entry which is preliminary data.</text>
</comment>
<reference evidence="5" key="1">
    <citation type="journal article" date="2012" name="Science">
        <title>Fermentation, hydrogen, and sulfur metabolism in multiple uncultivated bacterial phyla.</title>
        <authorList>
            <person name="Wrighton K.C."/>
            <person name="Thomas B.C."/>
            <person name="Sharon I."/>
            <person name="Miller C.S."/>
            <person name="Castelle C.J."/>
            <person name="VerBerkmoes N.C."/>
            <person name="Wilkins M.J."/>
            <person name="Hettich R.L."/>
            <person name="Lipton M.S."/>
            <person name="Williams K.H."/>
            <person name="Long P.E."/>
            <person name="Banfield J.F."/>
        </authorList>
    </citation>
    <scope>NUCLEOTIDE SEQUENCE [LARGE SCALE GENOMIC DNA]</scope>
</reference>
<keyword evidence="2" id="KW-0547">Nucleotide-binding</keyword>
<dbReference type="SUPFAM" id="SSF52540">
    <property type="entry name" value="P-loop containing nucleoside triphosphate hydrolases"/>
    <property type="match status" value="1"/>
</dbReference>
<dbReference type="InterPro" id="IPR051782">
    <property type="entry name" value="ABC_Transporter_VariousFunc"/>
</dbReference>
<keyword evidence="1" id="KW-0813">Transport</keyword>
<keyword evidence="3" id="KW-0067">ATP-binding</keyword>
<evidence type="ECO:0000313" key="5">
    <source>
        <dbReference type="EMBL" id="EKD30175.1"/>
    </source>
</evidence>
<feature type="non-terminal residue" evidence="5">
    <location>
        <position position="97"/>
    </location>
</feature>
<evidence type="ECO:0000256" key="3">
    <source>
        <dbReference type="ARBA" id="ARBA00022840"/>
    </source>
</evidence>
<dbReference type="AlphaFoldDB" id="K1XIP2"/>
<feature type="domain" description="ABC transporter" evidence="4">
    <location>
        <begin position="28"/>
        <end position="93"/>
    </location>
</feature>
<evidence type="ECO:0000256" key="2">
    <source>
        <dbReference type="ARBA" id="ARBA00022741"/>
    </source>
</evidence>
<protein>
    <recommendedName>
        <fullName evidence="4">ABC transporter domain-containing protein</fullName>
    </recommendedName>
</protein>
<dbReference type="Gene3D" id="3.40.50.300">
    <property type="entry name" value="P-loop containing nucleotide triphosphate hydrolases"/>
    <property type="match status" value="1"/>
</dbReference>
<dbReference type="PANTHER" id="PTHR42939:SF1">
    <property type="entry name" value="ABC TRANSPORTER ATP-BINDING PROTEIN ALBC-RELATED"/>
    <property type="match status" value="1"/>
</dbReference>
<gene>
    <name evidence="5" type="ORF">ACD_78C00132G0002</name>
</gene>
<name>K1XIP2_9BACT</name>
<dbReference type="GO" id="GO:0005524">
    <property type="term" value="F:ATP binding"/>
    <property type="evidence" value="ECO:0007669"/>
    <property type="project" value="UniProtKB-KW"/>
</dbReference>
<dbReference type="GO" id="GO:0016887">
    <property type="term" value="F:ATP hydrolysis activity"/>
    <property type="evidence" value="ECO:0007669"/>
    <property type="project" value="InterPro"/>
</dbReference>
<dbReference type="InterPro" id="IPR003439">
    <property type="entry name" value="ABC_transporter-like_ATP-bd"/>
</dbReference>
<dbReference type="EMBL" id="AMFJ01034132">
    <property type="protein sequence ID" value="EKD30175.1"/>
    <property type="molecule type" value="Genomic_DNA"/>
</dbReference>
<dbReference type="InterPro" id="IPR027417">
    <property type="entry name" value="P-loop_NTPase"/>
</dbReference>